<comment type="caution">
    <text evidence="2">The sequence shown here is derived from an EMBL/GenBank/DDBJ whole genome shotgun (WGS) entry which is preliminary data.</text>
</comment>
<name>A0A2N0VFE0_9BACT</name>
<reference evidence="2 3" key="1">
    <citation type="submission" date="2017-11" db="EMBL/GenBank/DDBJ databases">
        <title>Rhodohalobacter 15182 sp. nov., isolated from a salt lake.</title>
        <authorList>
            <person name="Han S."/>
        </authorList>
    </citation>
    <scope>NUCLEOTIDE SEQUENCE [LARGE SCALE GENOMIC DNA]</scope>
    <source>
        <strain evidence="2 3">15182</strain>
    </source>
</reference>
<evidence type="ECO:0000256" key="1">
    <source>
        <dbReference type="SAM" id="Phobius"/>
    </source>
</evidence>
<keyword evidence="1" id="KW-1133">Transmembrane helix</keyword>
<accession>A0A2N0VFE0</accession>
<keyword evidence="1" id="KW-0812">Transmembrane</keyword>
<protein>
    <submittedName>
        <fullName evidence="2">Uncharacterized protein</fullName>
    </submittedName>
</protein>
<dbReference type="AlphaFoldDB" id="A0A2N0VFE0"/>
<gene>
    <name evidence="2" type="ORF">CWD77_12680</name>
</gene>
<feature type="transmembrane region" description="Helical" evidence="1">
    <location>
        <begin position="362"/>
        <end position="386"/>
    </location>
</feature>
<feature type="transmembrane region" description="Helical" evidence="1">
    <location>
        <begin position="459"/>
        <end position="481"/>
    </location>
</feature>
<keyword evidence="1" id="KW-0472">Membrane</keyword>
<proteinExistence type="predicted"/>
<sequence>MLPLIVAFFLTWLSPVQQSVDDQNAAENGLGNRIALSLDSSINPDQKQQILDSASQIGIDLIHFTRPEQLNSLNVDDFFLIYQIPLNYSTVYEIQSESSEIIRQINESIRVVTDQYPGKVAATGLLRFPNEAHPQFTSIASQIASAVRQQTDSPLFYQSALQRGSAAPEGFDFFIQTYSSLDDSPIHSAVYFEPDARKPQAIQMLEKLFSESIQMDESVIIIPADWFVENIVENQDFTTIFAEYLDGNLIPFPIPYDPEVPPAMNWNVIFLFLILGSVLLHMRYQPVYTQALPRYFFNHSFFLIDVMEHRIRNVFPGIVILVQHAIITGIILYLTADSLFNSHSLNALTHHFPILFWSDNHFLSLFIVGFIMVLFMQALSVLWLHLPNKKLQFFSQTLNLYAWPLHINFLVATILIVLFGRDPNESMILTLLAIYLFVWFMSFNIAAFDGSKFMDRNSLVYILLTIGLHTLLFTFLIWITFYSPSISEPLQMALSFSH</sequence>
<dbReference type="OrthoDB" id="1523844at2"/>
<evidence type="ECO:0000313" key="3">
    <source>
        <dbReference type="Proteomes" id="UP000233398"/>
    </source>
</evidence>
<feature type="transmembrane region" description="Helical" evidence="1">
    <location>
        <begin position="398"/>
        <end position="420"/>
    </location>
</feature>
<evidence type="ECO:0000313" key="2">
    <source>
        <dbReference type="EMBL" id="PKD42902.1"/>
    </source>
</evidence>
<keyword evidence="3" id="KW-1185">Reference proteome</keyword>
<feature type="transmembrane region" description="Helical" evidence="1">
    <location>
        <begin position="264"/>
        <end position="284"/>
    </location>
</feature>
<dbReference type="RefSeq" id="WP_101073955.1">
    <property type="nucleotide sequence ID" value="NZ_PISP01000004.1"/>
</dbReference>
<feature type="transmembrane region" description="Helical" evidence="1">
    <location>
        <begin position="426"/>
        <end position="447"/>
    </location>
</feature>
<dbReference type="EMBL" id="PISP01000004">
    <property type="protein sequence ID" value="PKD42902.1"/>
    <property type="molecule type" value="Genomic_DNA"/>
</dbReference>
<feature type="transmembrane region" description="Helical" evidence="1">
    <location>
        <begin position="314"/>
        <end position="336"/>
    </location>
</feature>
<dbReference type="Proteomes" id="UP000233398">
    <property type="component" value="Unassembled WGS sequence"/>
</dbReference>
<organism evidence="2 3">
    <name type="scientific">Rhodohalobacter barkolensis</name>
    <dbReference type="NCBI Taxonomy" id="2053187"/>
    <lineage>
        <taxon>Bacteria</taxon>
        <taxon>Pseudomonadati</taxon>
        <taxon>Balneolota</taxon>
        <taxon>Balneolia</taxon>
        <taxon>Balneolales</taxon>
        <taxon>Balneolaceae</taxon>
        <taxon>Rhodohalobacter</taxon>
    </lineage>
</organism>